<dbReference type="EMBL" id="FWFU01000004">
    <property type="protein sequence ID" value="SLN58367.1"/>
    <property type="molecule type" value="Genomic_DNA"/>
</dbReference>
<evidence type="ECO:0000259" key="5">
    <source>
        <dbReference type="Pfam" id="PF02872"/>
    </source>
</evidence>
<keyword evidence="7" id="KW-1185">Reference proteome</keyword>
<gene>
    <name evidence="6" type="primary">cpdB</name>
    <name evidence="6" type="ORF">ROH8110_03222</name>
</gene>
<comment type="similarity">
    <text evidence="1 3">Belongs to the 5'-nucleotidase family.</text>
</comment>
<keyword evidence="2" id="KW-0732">Signal</keyword>
<dbReference type="InterPro" id="IPR029052">
    <property type="entry name" value="Metallo-depent_PP-like"/>
</dbReference>
<protein>
    <submittedName>
        <fullName evidence="6">2',3'-cyclic-nucleotide 2'-phosphodiesterase/3'-nucleotidase</fullName>
        <ecNumber evidence="6">3.1.3.6</ecNumber>
    </submittedName>
</protein>
<dbReference type="PROSITE" id="PS00786">
    <property type="entry name" value="5_NUCLEOTIDASE_2"/>
    <property type="match status" value="1"/>
</dbReference>
<proteinExistence type="inferred from homology"/>
<feature type="domain" description="5'-Nucleotidase C-terminal" evidence="5">
    <location>
        <begin position="381"/>
        <end position="513"/>
    </location>
</feature>
<dbReference type="Pfam" id="PF02872">
    <property type="entry name" value="5_nucleotid_C"/>
    <property type="match status" value="1"/>
</dbReference>
<accession>A0A1X6ZQE0</accession>
<dbReference type="GO" id="GO:0046872">
    <property type="term" value="F:metal ion binding"/>
    <property type="evidence" value="ECO:0007669"/>
    <property type="project" value="InterPro"/>
</dbReference>
<evidence type="ECO:0000259" key="4">
    <source>
        <dbReference type="Pfam" id="PF00149"/>
    </source>
</evidence>
<dbReference type="PANTHER" id="PTHR11575">
    <property type="entry name" value="5'-NUCLEOTIDASE-RELATED"/>
    <property type="match status" value="1"/>
</dbReference>
<dbReference type="Gene3D" id="3.90.780.10">
    <property type="entry name" value="5'-Nucleotidase, C-terminal domain"/>
    <property type="match status" value="1"/>
</dbReference>
<evidence type="ECO:0000256" key="3">
    <source>
        <dbReference type="RuleBase" id="RU362119"/>
    </source>
</evidence>
<feature type="domain" description="Calcineurin-like phosphoesterase" evidence="4">
    <location>
        <begin position="15"/>
        <end position="223"/>
    </location>
</feature>
<keyword evidence="3 6" id="KW-0378">Hydrolase</keyword>
<dbReference type="InterPro" id="IPR008334">
    <property type="entry name" value="5'-Nucleotdase_C"/>
</dbReference>
<dbReference type="GO" id="GO:0000166">
    <property type="term" value="F:nucleotide binding"/>
    <property type="evidence" value="ECO:0007669"/>
    <property type="project" value="UniProtKB-KW"/>
</dbReference>
<evidence type="ECO:0000313" key="6">
    <source>
        <dbReference type="EMBL" id="SLN58367.1"/>
    </source>
</evidence>
<dbReference type="Gene3D" id="3.60.21.10">
    <property type="match status" value="1"/>
</dbReference>
<reference evidence="6 7" key="1">
    <citation type="submission" date="2017-03" db="EMBL/GenBank/DDBJ databases">
        <authorList>
            <person name="Afonso C.L."/>
            <person name="Miller P.J."/>
            <person name="Scott M.A."/>
            <person name="Spackman E."/>
            <person name="Goraichik I."/>
            <person name="Dimitrov K.M."/>
            <person name="Suarez D.L."/>
            <person name="Swayne D.E."/>
        </authorList>
    </citation>
    <scope>NUCLEOTIDE SEQUENCE [LARGE SCALE GENOMIC DNA]</scope>
    <source>
        <strain evidence="6 7">CECT 8110</strain>
    </source>
</reference>
<dbReference type="PRINTS" id="PR01607">
    <property type="entry name" value="APYRASEFAMLY"/>
</dbReference>
<evidence type="ECO:0000256" key="1">
    <source>
        <dbReference type="ARBA" id="ARBA00006654"/>
    </source>
</evidence>
<dbReference type="AlphaFoldDB" id="A0A1X6ZQE0"/>
<organism evidence="6 7">
    <name type="scientific">Roseovarius halotolerans</name>
    <dbReference type="NCBI Taxonomy" id="505353"/>
    <lineage>
        <taxon>Bacteria</taxon>
        <taxon>Pseudomonadati</taxon>
        <taxon>Pseudomonadota</taxon>
        <taxon>Alphaproteobacteria</taxon>
        <taxon>Rhodobacterales</taxon>
        <taxon>Roseobacteraceae</taxon>
        <taxon>Roseovarius</taxon>
    </lineage>
</organism>
<dbReference type="SUPFAM" id="SSF55816">
    <property type="entry name" value="5'-nucleotidase (syn. UDP-sugar hydrolase), C-terminal domain"/>
    <property type="match status" value="1"/>
</dbReference>
<dbReference type="InterPro" id="IPR036907">
    <property type="entry name" value="5'-Nucleotdase_C_sf"/>
</dbReference>
<dbReference type="InterPro" id="IPR004843">
    <property type="entry name" value="Calcineurin-like_PHP"/>
</dbReference>
<dbReference type="GO" id="GO:0030288">
    <property type="term" value="C:outer membrane-bounded periplasmic space"/>
    <property type="evidence" value="ECO:0007669"/>
    <property type="project" value="TreeGrafter"/>
</dbReference>
<dbReference type="GO" id="GO:0009166">
    <property type="term" value="P:nucleotide catabolic process"/>
    <property type="evidence" value="ECO:0007669"/>
    <property type="project" value="InterPro"/>
</dbReference>
<dbReference type="Proteomes" id="UP000193207">
    <property type="component" value="Unassembled WGS sequence"/>
</dbReference>
<sequence length="613" mass="64469">MPFDYHSGQDGRPLGLARLATLIREARAEADNCLLFDNGDFLQGTPLSDMTGQSDDWDGPNPVIAAMNALDYDAVGLGNHEFNFGLPALARALASARFPATCANVAALDGVSLPFAPTLMLQRRLTDTAGQAHDLRIGVIGLVPPQIAIWDRHHLQGRLNCAGITQTARRLVPGLRAAGADLVIALAHTGIDDGPDHPGLENAALPLSRVPGIDAVLAGHSHRLFPGPDHEGIPGVSAEHGSLNGVPAIMAGFAGSHLGVLDLMLTHGRDGWRIRSHHAALRPLHPGSGAPPAAADPAVVHSVAGAHRTTVQLVDRPLGTTSSALHTYLALVRDDPALRLVNAAQTGALARAVAGTPDSALQILSATAPFRTGGRAGPHHFTDIPAGPVRLRNVADLYAFPNTLVGARITGADLLEWLERAASCFHRLLPGIADQPIVDPVSPGHAFDVISGVSYRIDLSQPPRYAPGGEILNPDSHRLRELRHQGRPVTSDDRFLIATNEYRAAGGGPYRALPEAAIVHRSKTPVRDLLARHIRKGTTPLTLPLSLSCDPGWAFCPMPPGTSALAQTGPGLRNHPADIDALAATDLGDTPDGFLSLRVPLGPESPATRAPRA</sequence>
<dbReference type="InterPro" id="IPR006146">
    <property type="entry name" value="5'-Nucleotdase_CS"/>
</dbReference>
<evidence type="ECO:0000256" key="2">
    <source>
        <dbReference type="ARBA" id="ARBA00022729"/>
    </source>
</evidence>
<evidence type="ECO:0000313" key="7">
    <source>
        <dbReference type="Proteomes" id="UP000193207"/>
    </source>
</evidence>
<dbReference type="Pfam" id="PF00149">
    <property type="entry name" value="Metallophos"/>
    <property type="match status" value="1"/>
</dbReference>
<dbReference type="GO" id="GO:0008254">
    <property type="term" value="F:3'-nucleotidase activity"/>
    <property type="evidence" value="ECO:0007669"/>
    <property type="project" value="UniProtKB-EC"/>
</dbReference>
<dbReference type="PANTHER" id="PTHR11575:SF6">
    <property type="entry name" value="2',3'-CYCLIC-NUCLEOTIDE 2'-PHOSPHODIESTERASE_3'-NUCLEOTIDASE"/>
    <property type="match status" value="1"/>
</dbReference>
<dbReference type="InterPro" id="IPR006179">
    <property type="entry name" value="5_nucleotidase/apyrase"/>
</dbReference>
<dbReference type="SUPFAM" id="SSF56300">
    <property type="entry name" value="Metallo-dependent phosphatases"/>
    <property type="match status" value="1"/>
</dbReference>
<dbReference type="NCBIfam" id="NF006938">
    <property type="entry name" value="PRK09420.1"/>
    <property type="match status" value="1"/>
</dbReference>
<keyword evidence="3" id="KW-0547">Nucleotide-binding</keyword>
<dbReference type="EC" id="3.1.3.6" evidence="6"/>
<name>A0A1X6ZQE0_9RHOB</name>